<dbReference type="InterPro" id="IPR050639">
    <property type="entry name" value="SSR_resolvase"/>
</dbReference>
<keyword evidence="3" id="KW-0238">DNA-binding</keyword>
<dbReference type="PROSITE" id="PS51736">
    <property type="entry name" value="RECOMBINASES_3"/>
    <property type="match status" value="1"/>
</dbReference>
<feature type="domain" description="Resolvase/invertase-type recombinase catalytic" evidence="7">
    <location>
        <begin position="2"/>
        <end position="143"/>
    </location>
</feature>
<gene>
    <name evidence="8" type="ORF">COO92_00730</name>
</gene>
<keyword evidence="9" id="KW-1185">Reference proteome</keyword>
<dbReference type="PANTHER" id="PTHR30461">
    <property type="entry name" value="DNA-INVERTASE FROM LAMBDOID PROPHAGE"/>
    <property type="match status" value="1"/>
</dbReference>
<dbReference type="Proteomes" id="UP000233332">
    <property type="component" value="Unassembled WGS sequence"/>
</dbReference>
<dbReference type="Pfam" id="PF13384">
    <property type="entry name" value="HTH_23"/>
    <property type="match status" value="1"/>
</dbReference>
<dbReference type="SUPFAM" id="SSF46689">
    <property type="entry name" value="Homeodomain-like"/>
    <property type="match status" value="1"/>
</dbReference>
<evidence type="ECO:0000256" key="3">
    <source>
        <dbReference type="ARBA" id="ARBA00023125"/>
    </source>
</evidence>
<comment type="similarity">
    <text evidence="1">Belongs to the site-specific recombinase resolvase family.</text>
</comment>
<evidence type="ECO:0000256" key="6">
    <source>
        <dbReference type="PROSITE-ProRule" id="PRU10137"/>
    </source>
</evidence>
<sequence length="193" mass="21575">MHTFAYARVSTTAQTTENQIKEIEDRGYTPDTIYQDVISGKVPTAKRQEFSKLIDTVQRMKGEKRLIVSKLDRLGRDAADILQTVRALEDLGCKVLVLQLGELDLTSTAGKLVLSTLSAVAEMERDILIERTQAGLSRARSQGKTLGRPNVTDEQTRQNIRHLLTDGKSVSAIARQHGISRQTVMRIRDDLKD</sequence>
<name>A0A2N3LAQ1_9PROT</name>
<evidence type="ECO:0000256" key="4">
    <source>
        <dbReference type="ARBA" id="ARBA00023172"/>
    </source>
</evidence>
<reference evidence="8 9" key="1">
    <citation type="submission" date="2017-09" db="EMBL/GenBank/DDBJ databases">
        <title>Biodiversity and function of Thalassospira species in the particle-attached aromatic-hydrocarbon-degrading consortia from the surface seawater of the China South Sea.</title>
        <authorList>
            <person name="Dong C."/>
            <person name="Lai Q."/>
            <person name="Shao Z."/>
        </authorList>
    </citation>
    <scope>NUCLEOTIDE SEQUENCE [LARGE SCALE GENOMIC DNA]</scope>
    <source>
        <strain evidence="8 9">139Z-12</strain>
    </source>
</reference>
<dbReference type="Pfam" id="PF00239">
    <property type="entry name" value="Resolvase"/>
    <property type="match status" value="1"/>
</dbReference>
<dbReference type="InterPro" id="IPR006119">
    <property type="entry name" value="Resolv_N"/>
</dbReference>
<keyword evidence="4" id="KW-0233">DNA recombination</keyword>
<evidence type="ECO:0000313" key="9">
    <source>
        <dbReference type="Proteomes" id="UP000233332"/>
    </source>
</evidence>
<dbReference type="GO" id="GO:0000150">
    <property type="term" value="F:DNA strand exchange activity"/>
    <property type="evidence" value="ECO:0007669"/>
    <property type="project" value="InterPro"/>
</dbReference>
<evidence type="ECO:0000256" key="2">
    <source>
        <dbReference type="ARBA" id="ARBA00022908"/>
    </source>
</evidence>
<comment type="caution">
    <text evidence="8">The sequence shown here is derived from an EMBL/GenBank/DDBJ whole genome shotgun (WGS) entry which is preliminary data.</text>
</comment>
<dbReference type="SUPFAM" id="SSF53041">
    <property type="entry name" value="Resolvase-like"/>
    <property type="match status" value="1"/>
</dbReference>
<dbReference type="InterPro" id="IPR009057">
    <property type="entry name" value="Homeodomain-like_sf"/>
</dbReference>
<dbReference type="GO" id="GO:0003677">
    <property type="term" value="F:DNA binding"/>
    <property type="evidence" value="ECO:0007669"/>
    <property type="project" value="UniProtKB-KW"/>
</dbReference>
<dbReference type="PROSITE" id="PS00397">
    <property type="entry name" value="RECOMBINASES_1"/>
    <property type="match status" value="1"/>
</dbReference>
<dbReference type="Gene3D" id="3.40.50.1390">
    <property type="entry name" value="Resolvase, N-terminal catalytic domain"/>
    <property type="match status" value="1"/>
</dbReference>
<dbReference type="AlphaFoldDB" id="A0A2N3LAQ1"/>
<evidence type="ECO:0000256" key="5">
    <source>
        <dbReference type="PIRSR" id="PIRSR606118-50"/>
    </source>
</evidence>
<proteinExistence type="inferred from homology"/>
<feature type="active site" description="O-(5'-phospho-DNA)-serine intermediate" evidence="5 6">
    <location>
        <position position="10"/>
    </location>
</feature>
<dbReference type="InterPro" id="IPR036162">
    <property type="entry name" value="Resolvase-like_N_sf"/>
</dbReference>
<protein>
    <submittedName>
        <fullName evidence="8">Resolvase</fullName>
    </submittedName>
</protein>
<dbReference type="Gene3D" id="1.10.10.60">
    <property type="entry name" value="Homeodomain-like"/>
    <property type="match status" value="1"/>
</dbReference>
<dbReference type="CDD" id="cd00569">
    <property type="entry name" value="HTH_Hin_like"/>
    <property type="match status" value="1"/>
</dbReference>
<dbReference type="GO" id="GO:0015074">
    <property type="term" value="P:DNA integration"/>
    <property type="evidence" value="ECO:0007669"/>
    <property type="project" value="UniProtKB-KW"/>
</dbReference>
<dbReference type="CDD" id="cd03768">
    <property type="entry name" value="SR_ResInv"/>
    <property type="match status" value="1"/>
</dbReference>
<organism evidence="8 9">
    <name type="scientific">Thalassospira lohafexi</name>
    <dbReference type="NCBI Taxonomy" id="744227"/>
    <lineage>
        <taxon>Bacteria</taxon>
        <taxon>Pseudomonadati</taxon>
        <taxon>Pseudomonadota</taxon>
        <taxon>Alphaproteobacteria</taxon>
        <taxon>Rhodospirillales</taxon>
        <taxon>Thalassospiraceae</taxon>
        <taxon>Thalassospira</taxon>
    </lineage>
</organism>
<dbReference type="SMART" id="SM00857">
    <property type="entry name" value="Resolvase"/>
    <property type="match status" value="1"/>
</dbReference>
<evidence type="ECO:0000259" key="7">
    <source>
        <dbReference type="PROSITE" id="PS51736"/>
    </source>
</evidence>
<accession>A0A2N3LAQ1</accession>
<dbReference type="EMBL" id="NXGX01000001">
    <property type="protein sequence ID" value="PKR59933.1"/>
    <property type="molecule type" value="Genomic_DNA"/>
</dbReference>
<evidence type="ECO:0000313" key="8">
    <source>
        <dbReference type="EMBL" id="PKR59933.1"/>
    </source>
</evidence>
<dbReference type="PANTHER" id="PTHR30461:SF2">
    <property type="entry name" value="SERINE RECOMBINASE PINE-RELATED"/>
    <property type="match status" value="1"/>
</dbReference>
<evidence type="ECO:0000256" key="1">
    <source>
        <dbReference type="ARBA" id="ARBA00009913"/>
    </source>
</evidence>
<dbReference type="RefSeq" id="WP_101299030.1">
    <property type="nucleotide sequence ID" value="NZ_NXGX01000001.1"/>
</dbReference>
<dbReference type="InterPro" id="IPR006118">
    <property type="entry name" value="Recombinase_CS"/>
</dbReference>
<keyword evidence="2" id="KW-0229">DNA integration</keyword>